<dbReference type="GO" id="GO:0016747">
    <property type="term" value="F:acyltransferase activity, transferring groups other than amino-acyl groups"/>
    <property type="evidence" value="ECO:0007669"/>
    <property type="project" value="InterPro"/>
</dbReference>
<dbReference type="SUPFAM" id="SSF55729">
    <property type="entry name" value="Acyl-CoA N-acyltransferases (Nat)"/>
    <property type="match status" value="1"/>
</dbReference>
<evidence type="ECO:0000259" key="1">
    <source>
        <dbReference type="PROSITE" id="PS51186"/>
    </source>
</evidence>
<dbReference type="GeneID" id="83063466"/>
<dbReference type="InterPro" id="IPR000182">
    <property type="entry name" value="GNAT_dom"/>
</dbReference>
<organism evidence="2 3">
    <name type="scientific">Lysobacter enzymogenes</name>
    <dbReference type="NCBI Taxonomy" id="69"/>
    <lineage>
        <taxon>Bacteria</taxon>
        <taxon>Pseudomonadati</taxon>
        <taxon>Pseudomonadota</taxon>
        <taxon>Gammaproteobacteria</taxon>
        <taxon>Lysobacterales</taxon>
        <taxon>Lysobacteraceae</taxon>
        <taxon>Lysobacter</taxon>
    </lineage>
</organism>
<dbReference type="InterPro" id="IPR016181">
    <property type="entry name" value="Acyl_CoA_acyltransferase"/>
</dbReference>
<gene>
    <name evidence="2" type="ORF">LEN_1598</name>
</gene>
<reference evidence="2 3" key="1">
    <citation type="journal article" date="2017" name="DNA Res.">
        <title>Complete genome sequence and expression profile of the commercial lytic enzyme producer Lysobacter enzymogenes M497-1.</title>
        <authorList>
            <person name="Takami H."/>
            <person name="Toyoda A."/>
            <person name="Uchiyama I."/>
            <person name="Itoh T."/>
            <person name="Takaki Y."/>
            <person name="Arai W."/>
            <person name="Nishi S."/>
            <person name="Kawai M."/>
            <person name="Shinya K."/>
            <person name="Ikeda H."/>
        </authorList>
    </citation>
    <scope>NUCLEOTIDE SEQUENCE [LARGE SCALE GENOMIC DNA]</scope>
    <source>
        <strain evidence="2 3">M497-1</strain>
    </source>
</reference>
<protein>
    <submittedName>
        <fullName evidence="2">GCN5-related N-acetyltransferase</fullName>
    </submittedName>
</protein>
<dbReference type="Gene3D" id="3.40.630.30">
    <property type="match status" value="1"/>
</dbReference>
<feature type="domain" description="N-acetyltransferase" evidence="1">
    <location>
        <begin position="1"/>
        <end position="146"/>
    </location>
</feature>
<dbReference type="Pfam" id="PF13527">
    <property type="entry name" value="Acetyltransf_9"/>
    <property type="match status" value="1"/>
</dbReference>
<evidence type="ECO:0000313" key="3">
    <source>
        <dbReference type="Proteomes" id="UP000218824"/>
    </source>
</evidence>
<dbReference type="Proteomes" id="UP000218824">
    <property type="component" value="Chromosome"/>
</dbReference>
<dbReference type="KEGG" id="lem:LEN_1598"/>
<dbReference type="EMBL" id="AP014940">
    <property type="protein sequence ID" value="BAV97085.1"/>
    <property type="molecule type" value="Genomic_DNA"/>
</dbReference>
<accession>A0AAU9ANA0</accession>
<sequence>MHIQDETPEQRAQVHALNRAAFGRDDEADLVERLRADGLVRLSLVAQDDDAIVGHILFTDLPTQVDGRAVRAVALAPMAVDPQRQSAGVGTALVRAGLACLARDGVEAVIVLGHPAYYPRFGFSAALAAKLASPFPGEAFMALELAAGALRGEAGQVRYPATFGIDEAV</sequence>
<dbReference type="AlphaFoldDB" id="A0AAU9ANA0"/>
<dbReference type="RefSeq" id="WP_096377298.1">
    <property type="nucleotide sequence ID" value="NZ_AP014940.1"/>
</dbReference>
<name>A0AAU9ANA0_LYSEN</name>
<dbReference type="CDD" id="cd04301">
    <property type="entry name" value="NAT_SF"/>
    <property type="match status" value="1"/>
</dbReference>
<evidence type="ECO:0000313" key="2">
    <source>
        <dbReference type="EMBL" id="BAV97085.1"/>
    </source>
</evidence>
<dbReference type="PROSITE" id="PS51186">
    <property type="entry name" value="GNAT"/>
    <property type="match status" value="1"/>
</dbReference>
<proteinExistence type="predicted"/>